<dbReference type="GO" id="GO:0004350">
    <property type="term" value="F:glutamate-5-semialdehyde dehydrogenase activity"/>
    <property type="evidence" value="ECO:0007669"/>
    <property type="project" value="UniProtKB-UniRule"/>
</dbReference>
<dbReference type="AlphaFoldDB" id="A0A1G6H752"/>
<dbReference type="Gene3D" id="3.40.309.10">
    <property type="entry name" value="Aldehyde Dehydrogenase, Chain A, domain 2"/>
    <property type="match status" value="1"/>
</dbReference>
<gene>
    <name evidence="7" type="primary">proA</name>
    <name evidence="10" type="ORF">SAMN05421734_102318</name>
</gene>
<keyword evidence="4 7" id="KW-0521">NADP</keyword>
<keyword evidence="7" id="KW-0963">Cytoplasm</keyword>
<evidence type="ECO:0000256" key="2">
    <source>
        <dbReference type="ARBA" id="ARBA00022605"/>
    </source>
</evidence>
<name>A0A1G6H752_9BACI</name>
<dbReference type="GO" id="GO:0055129">
    <property type="term" value="P:L-proline biosynthetic process"/>
    <property type="evidence" value="ECO:0007669"/>
    <property type="project" value="UniProtKB-UniRule"/>
</dbReference>
<dbReference type="UniPathway" id="UPA00098">
    <property type="reaction ID" value="UER00360"/>
</dbReference>
<dbReference type="InterPro" id="IPR016161">
    <property type="entry name" value="Ald_DH/histidinol_DH"/>
</dbReference>
<dbReference type="EC" id="1.2.1.41" evidence="7"/>
<dbReference type="PANTHER" id="PTHR11063">
    <property type="entry name" value="GLUTAMATE SEMIALDEHYDE DEHYDROGENASE"/>
    <property type="match status" value="1"/>
</dbReference>
<keyword evidence="3 7" id="KW-0641">Proline biosynthesis</keyword>
<dbReference type="EMBL" id="FMYI01000002">
    <property type="protein sequence ID" value="SDB90041.1"/>
    <property type="molecule type" value="Genomic_DNA"/>
</dbReference>
<dbReference type="RefSeq" id="WP_090793347.1">
    <property type="nucleotide sequence ID" value="NZ_FMYI01000002.1"/>
</dbReference>
<feature type="domain" description="Aldehyde dehydrogenase" evidence="9">
    <location>
        <begin position="5"/>
        <end position="289"/>
    </location>
</feature>
<dbReference type="HAMAP" id="MF_00412">
    <property type="entry name" value="ProA"/>
    <property type="match status" value="1"/>
</dbReference>
<evidence type="ECO:0000313" key="10">
    <source>
        <dbReference type="EMBL" id="SDB90041.1"/>
    </source>
</evidence>
<protein>
    <recommendedName>
        <fullName evidence="7">Gamma-glutamyl phosphate reductase</fullName>
        <shortName evidence="7">GPR</shortName>
        <ecNumber evidence="7">1.2.1.41</ecNumber>
    </recommendedName>
    <alternativeName>
        <fullName evidence="7">Glutamate-5-semialdehyde dehydrogenase</fullName>
    </alternativeName>
    <alternativeName>
        <fullName evidence="7">Glutamyl-gamma-semialdehyde dehydrogenase</fullName>
        <shortName evidence="7">GSA dehydrogenase</shortName>
    </alternativeName>
</protein>
<dbReference type="PANTHER" id="PTHR11063:SF8">
    <property type="entry name" value="DELTA-1-PYRROLINE-5-CARBOXYLATE SYNTHASE"/>
    <property type="match status" value="1"/>
</dbReference>
<keyword evidence="5 7" id="KW-0560">Oxidoreductase</keyword>
<evidence type="ECO:0000256" key="5">
    <source>
        <dbReference type="ARBA" id="ARBA00023002"/>
    </source>
</evidence>
<keyword evidence="11" id="KW-1185">Reference proteome</keyword>
<comment type="function">
    <text evidence="7">Catalyzes the NADPH-dependent reduction of L-glutamate 5-phosphate into L-glutamate 5-semialdehyde and phosphate. The product spontaneously undergoes cyclization to form 1-pyrroline-5-carboxylate.</text>
</comment>
<dbReference type="Proteomes" id="UP000242949">
    <property type="component" value="Unassembled WGS sequence"/>
</dbReference>
<dbReference type="GO" id="GO:0005737">
    <property type="term" value="C:cytoplasm"/>
    <property type="evidence" value="ECO:0007669"/>
    <property type="project" value="UniProtKB-SubCell"/>
</dbReference>
<comment type="catalytic activity">
    <reaction evidence="6 7">
        <text>L-glutamate 5-semialdehyde + phosphate + NADP(+) = L-glutamyl 5-phosphate + NADPH + H(+)</text>
        <dbReference type="Rhea" id="RHEA:19541"/>
        <dbReference type="ChEBI" id="CHEBI:15378"/>
        <dbReference type="ChEBI" id="CHEBI:43474"/>
        <dbReference type="ChEBI" id="CHEBI:57783"/>
        <dbReference type="ChEBI" id="CHEBI:58066"/>
        <dbReference type="ChEBI" id="CHEBI:58274"/>
        <dbReference type="ChEBI" id="CHEBI:58349"/>
        <dbReference type="EC" id="1.2.1.41"/>
    </reaction>
</comment>
<evidence type="ECO:0000256" key="7">
    <source>
        <dbReference type="HAMAP-Rule" id="MF_00412"/>
    </source>
</evidence>
<reference evidence="11" key="1">
    <citation type="submission" date="2016-09" db="EMBL/GenBank/DDBJ databases">
        <authorList>
            <person name="Varghese N."/>
            <person name="Submissions S."/>
        </authorList>
    </citation>
    <scope>NUCLEOTIDE SEQUENCE [LARGE SCALE GENOMIC DNA]</scope>
    <source>
        <strain evidence="11">S5</strain>
    </source>
</reference>
<dbReference type="CDD" id="cd07079">
    <property type="entry name" value="ALDH_F18-19_ProA-GPR"/>
    <property type="match status" value="1"/>
</dbReference>
<dbReference type="InterPro" id="IPR015590">
    <property type="entry name" value="Aldehyde_DH_dom"/>
</dbReference>
<evidence type="ECO:0000256" key="3">
    <source>
        <dbReference type="ARBA" id="ARBA00022650"/>
    </source>
</evidence>
<evidence type="ECO:0000259" key="9">
    <source>
        <dbReference type="Pfam" id="PF00171"/>
    </source>
</evidence>
<organism evidence="10 11">
    <name type="scientific">Pelagirhabdus alkalitolerans</name>
    <dbReference type="NCBI Taxonomy" id="1612202"/>
    <lineage>
        <taxon>Bacteria</taxon>
        <taxon>Bacillati</taxon>
        <taxon>Bacillota</taxon>
        <taxon>Bacilli</taxon>
        <taxon>Bacillales</taxon>
        <taxon>Bacillaceae</taxon>
        <taxon>Pelagirhabdus</taxon>
    </lineage>
</organism>
<evidence type="ECO:0000256" key="8">
    <source>
        <dbReference type="SAM" id="Coils"/>
    </source>
</evidence>
<dbReference type="SUPFAM" id="SSF53720">
    <property type="entry name" value="ALDH-like"/>
    <property type="match status" value="1"/>
</dbReference>
<keyword evidence="2 7" id="KW-0028">Amino-acid biosynthesis</keyword>
<dbReference type="InterPro" id="IPR000965">
    <property type="entry name" value="GPR_dom"/>
</dbReference>
<dbReference type="GO" id="GO:0050661">
    <property type="term" value="F:NADP binding"/>
    <property type="evidence" value="ECO:0007669"/>
    <property type="project" value="InterPro"/>
</dbReference>
<dbReference type="InterPro" id="IPR020593">
    <property type="entry name" value="G-glutamylP_reductase_CS"/>
</dbReference>
<dbReference type="InterPro" id="IPR016163">
    <property type="entry name" value="Ald_DH_C"/>
</dbReference>
<evidence type="ECO:0000313" key="11">
    <source>
        <dbReference type="Proteomes" id="UP000242949"/>
    </source>
</evidence>
<dbReference type="PIRSF" id="PIRSF000151">
    <property type="entry name" value="GPR"/>
    <property type="match status" value="1"/>
</dbReference>
<evidence type="ECO:0000256" key="4">
    <source>
        <dbReference type="ARBA" id="ARBA00022857"/>
    </source>
</evidence>
<dbReference type="NCBIfam" id="TIGR00407">
    <property type="entry name" value="proA"/>
    <property type="match status" value="1"/>
</dbReference>
<feature type="coiled-coil region" evidence="8">
    <location>
        <begin position="20"/>
        <end position="58"/>
    </location>
</feature>
<dbReference type="Gene3D" id="3.40.605.10">
    <property type="entry name" value="Aldehyde Dehydrogenase, Chain A, domain 1"/>
    <property type="match status" value="1"/>
</dbReference>
<dbReference type="InterPro" id="IPR016162">
    <property type="entry name" value="Ald_DH_N"/>
</dbReference>
<accession>A0A1G6H752</accession>
<proteinExistence type="inferred from homology"/>
<sequence>MYTLDEIGKKAKQVTTTLAKASTEDKNEALRLIAKELIENQEQILEENAKDLKSAEEKGISTSVIDRIRLTEERIKGMSDALVQLTELDDPIGRVLEQWQRPNQLEIRKTAVPIGVIGIIYEARPNVTVDAASLCLKTGNAVVLRGSSSAIHSNIAIVSVIQKALKQSSLPVDSVQLIEDTDRKTAERMFRLNTYLDVLIPRGSKKLIDTVVSQSSVPVLETGAGNCHMYIDHDADPDMAVQLVINAKTQRPSVCNAIETVLIEKQWFKTHGKQLIEALKAHDVKMHGDHAVITLDDSIIEADETDWETEYLDLEIAIKTVESVDDAIDHINHYGTSHSEAIISQTEDHTVRFMNEIDAACVYHNASTRFTDGFEFGFGAEIGISTQKLHARGPMGLEALTSTKYQLYGNGQYKA</sequence>
<dbReference type="PROSITE" id="PS01223">
    <property type="entry name" value="PROA"/>
    <property type="match status" value="1"/>
</dbReference>
<comment type="pathway">
    <text evidence="1 7">Amino-acid biosynthesis; L-proline biosynthesis; L-glutamate 5-semialdehyde from L-glutamate: step 2/2.</text>
</comment>
<evidence type="ECO:0000256" key="6">
    <source>
        <dbReference type="ARBA" id="ARBA00049024"/>
    </source>
</evidence>
<dbReference type="InterPro" id="IPR012134">
    <property type="entry name" value="Glu-5-SA_DH"/>
</dbReference>
<dbReference type="OrthoDB" id="9809970at2"/>
<evidence type="ECO:0000256" key="1">
    <source>
        <dbReference type="ARBA" id="ARBA00004985"/>
    </source>
</evidence>
<dbReference type="NCBIfam" id="NF001221">
    <property type="entry name" value="PRK00197.1"/>
    <property type="match status" value="1"/>
</dbReference>
<dbReference type="Pfam" id="PF00171">
    <property type="entry name" value="Aldedh"/>
    <property type="match status" value="1"/>
</dbReference>
<dbReference type="STRING" id="1612202.SAMN05421734_102318"/>
<comment type="similarity">
    <text evidence="7">Belongs to the gamma-glutamyl phosphate reductase family.</text>
</comment>
<keyword evidence="8" id="KW-0175">Coiled coil</keyword>
<dbReference type="FunFam" id="3.40.309.10:FF:000006">
    <property type="entry name" value="Gamma-glutamyl phosphate reductase"/>
    <property type="match status" value="1"/>
</dbReference>
<comment type="subcellular location">
    <subcellularLocation>
        <location evidence="7">Cytoplasm</location>
    </subcellularLocation>
</comment>